<gene>
    <name evidence="1" type="ORF">DCC88_04710</name>
</gene>
<dbReference type="AlphaFoldDB" id="A0A369KXZ9"/>
<name>A0A369KXZ9_9BACT</name>
<protein>
    <submittedName>
        <fullName evidence="1">Uncharacterized protein</fullName>
    </submittedName>
</protein>
<evidence type="ECO:0000313" key="1">
    <source>
        <dbReference type="EMBL" id="RDB36584.1"/>
    </source>
</evidence>
<dbReference type="Proteomes" id="UP000253934">
    <property type="component" value="Unassembled WGS sequence"/>
</dbReference>
<proteinExistence type="predicted"/>
<evidence type="ECO:0000313" key="2">
    <source>
        <dbReference type="Proteomes" id="UP000253934"/>
    </source>
</evidence>
<dbReference type="EMBL" id="QOVW01000059">
    <property type="protein sequence ID" value="RDB36584.1"/>
    <property type="molecule type" value="Genomic_DNA"/>
</dbReference>
<reference evidence="1" key="1">
    <citation type="submission" date="2018-04" db="EMBL/GenBank/DDBJ databases">
        <title>Draft genome sequence of the Candidatus Spirobacillus cienkowskii, a pathogen of freshwater Daphnia species, reconstructed from hemolymph metagenomic reads.</title>
        <authorList>
            <person name="Bresciani L."/>
            <person name="Lemos L.N."/>
            <person name="Wale N."/>
            <person name="Lin J.Y."/>
            <person name="Fernandes G.R."/>
            <person name="Duffy M.A."/>
            <person name="Rodrigues J.M."/>
        </authorList>
    </citation>
    <scope>NUCLEOTIDE SEQUENCE [LARGE SCALE GENOMIC DNA]</scope>
    <source>
        <strain evidence="1">Binning01</strain>
    </source>
</reference>
<comment type="caution">
    <text evidence="1">The sequence shown here is derived from an EMBL/GenBank/DDBJ whole genome shotgun (WGS) entry which is preliminary data.</text>
</comment>
<organism evidence="1 2">
    <name type="scientific">Spirobacillus cienkowskii</name>
    <dbReference type="NCBI Taxonomy" id="495820"/>
    <lineage>
        <taxon>Bacteria</taxon>
        <taxon>Pseudomonadati</taxon>
        <taxon>Bdellovibrionota</taxon>
        <taxon>Oligoflexia</taxon>
        <taxon>Silvanigrellales</taxon>
        <taxon>Spirobacillus</taxon>
    </lineage>
</organism>
<sequence length="97" mass="11276">MSLSFSEYLIEQNLLSTDQVVGAMLIQLKSQPSNTEPIYDLRALSNDHFLKVLLNQKNENSDFIEEKNSQNELDINEESKNLLKQLMNNLTKRNNYL</sequence>
<keyword evidence="2" id="KW-1185">Reference proteome</keyword>
<accession>A0A369KXZ9</accession>